<sequence>MLDPSALGIHTIVMYSPSLGLVPLIYYKRLNFGHQGTLAEWLTRCPAMQYLYIGLGIPFGGVSSNLTGVDFFGPLPSDLQFFIPLQGGLIKASSRSSTCSRRDLVTDLFVLSQDLRARCEMSQDR</sequence>
<keyword evidence="3" id="KW-1185">Reference proteome</keyword>
<keyword evidence="1" id="KW-0812">Transmembrane</keyword>
<keyword evidence="1" id="KW-0472">Membrane</keyword>
<organism evidence="2 3">
    <name type="scientific">Aspergillus transmontanensis</name>
    <dbReference type="NCBI Taxonomy" id="1034304"/>
    <lineage>
        <taxon>Eukaryota</taxon>
        <taxon>Fungi</taxon>
        <taxon>Dikarya</taxon>
        <taxon>Ascomycota</taxon>
        <taxon>Pezizomycotina</taxon>
        <taxon>Eurotiomycetes</taxon>
        <taxon>Eurotiomycetidae</taxon>
        <taxon>Eurotiales</taxon>
        <taxon>Aspergillaceae</taxon>
        <taxon>Aspergillus</taxon>
        <taxon>Aspergillus subgen. Circumdati</taxon>
    </lineage>
</organism>
<dbReference type="Proteomes" id="UP000325433">
    <property type="component" value="Unassembled WGS sequence"/>
</dbReference>
<evidence type="ECO:0000256" key="1">
    <source>
        <dbReference type="SAM" id="Phobius"/>
    </source>
</evidence>
<evidence type="ECO:0000313" key="2">
    <source>
        <dbReference type="EMBL" id="KAE8311671.1"/>
    </source>
</evidence>
<feature type="transmembrane region" description="Helical" evidence="1">
    <location>
        <begin position="6"/>
        <end position="27"/>
    </location>
</feature>
<keyword evidence="1" id="KW-1133">Transmembrane helix</keyword>
<name>A0A5N6VT58_9EURO</name>
<reference evidence="3" key="1">
    <citation type="submission" date="2019-04" db="EMBL/GenBank/DDBJ databases">
        <title>Friends and foes A comparative genomics studyof 23 Aspergillus species from section Flavi.</title>
        <authorList>
            <consortium name="DOE Joint Genome Institute"/>
            <person name="Kjaerbolling I."/>
            <person name="Vesth T."/>
            <person name="Frisvad J.C."/>
            <person name="Nybo J.L."/>
            <person name="Theobald S."/>
            <person name="Kildgaard S."/>
            <person name="Isbrandt T."/>
            <person name="Kuo A."/>
            <person name="Sato A."/>
            <person name="Lyhne E.K."/>
            <person name="Kogle M.E."/>
            <person name="Wiebenga A."/>
            <person name="Kun R.S."/>
            <person name="Lubbers R.J."/>
            <person name="Makela M.R."/>
            <person name="Barry K."/>
            <person name="Chovatia M."/>
            <person name="Clum A."/>
            <person name="Daum C."/>
            <person name="Haridas S."/>
            <person name="He G."/>
            <person name="LaButti K."/>
            <person name="Lipzen A."/>
            <person name="Mondo S."/>
            <person name="Riley R."/>
            <person name="Salamov A."/>
            <person name="Simmons B.A."/>
            <person name="Magnuson J.K."/>
            <person name="Henrissat B."/>
            <person name="Mortensen U.H."/>
            <person name="Larsen T.O."/>
            <person name="Devries R.P."/>
            <person name="Grigoriev I.V."/>
            <person name="Machida M."/>
            <person name="Baker S.E."/>
            <person name="Andersen M.R."/>
        </authorList>
    </citation>
    <scope>NUCLEOTIDE SEQUENCE [LARGE SCALE GENOMIC DNA]</scope>
    <source>
        <strain evidence="3">CBS 130015</strain>
    </source>
</reference>
<evidence type="ECO:0000313" key="3">
    <source>
        <dbReference type="Proteomes" id="UP000325433"/>
    </source>
</evidence>
<protein>
    <submittedName>
        <fullName evidence="2">Uncharacterized protein</fullName>
    </submittedName>
</protein>
<dbReference type="AlphaFoldDB" id="A0A5N6VT58"/>
<dbReference type="EMBL" id="ML738340">
    <property type="protein sequence ID" value="KAE8311671.1"/>
    <property type="molecule type" value="Genomic_DNA"/>
</dbReference>
<proteinExistence type="predicted"/>
<accession>A0A5N6VT58</accession>
<gene>
    <name evidence="2" type="ORF">BDV41DRAFT_320471</name>
</gene>